<name>A0A835IBQ9_9MAGN</name>
<evidence type="ECO:0000313" key="2">
    <source>
        <dbReference type="Proteomes" id="UP000631114"/>
    </source>
</evidence>
<dbReference type="OrthoDB" id="1470350at2759"/>
<dbReference type="GO" id="GO:0016705">
    <property type="term" value="F:oxidoreductase activity, acting on paired donors, with incorporation or reduction of molecular oxygen"/>
    <property type="evidence" value="ECO:0007669"/>
    <property type="project" value="InterPro"/>
</dbReference>
<dbReference type="Gene3D" id="1.10.630.10">
    <property type="entry name" value="Cytochrome P450"/>
    <property type="match status" value="1"/>
</dbReference>
<dbReference type="GO" id="GO:0005506">
    <property type="term" value="F:iron ion binding"/>
    <property type="evidence" value="ECO:0007669"/>
    <property type="project" value="InterPro"/>
</dbReference>
<organism evidence="1 2">
    <name type="scientific">Coptis chinensis</name>
    <dbReference type="NCBI Taxonomy" id="261450"/>
    <lineage>
        <taxon>Eukaryota</taxon>
        <taxon>Viridiplantae</taxon>
        <taxon>Streptophyta</taxon>
        <taxon>Embryophyta</taxon>
        <taxon>Tracheophyta</taxon>
        <taxon>Spermatophyta</taxon>
        <taxon>Magnoliopsida</taxon>
        <taxon>Ranunculales</taxon>
        <taxon>Ranunculaceae</taxon>
        <taxon>Coptidoideae</taxon>
        <taxon>Coptis</taxon>
    </lineage>
</organism>
<proteinExistence type="predicted"/>
<dbReference type="AlphaFoldDB" id="A0A835IBQ9"/>
<reference evidence="1 2" key="1">
    <citation type="submission" date="2020-10" db="EMBL/GenBank/DDBJ databases">
        <title>The Coptis chinensis genome and diversification of protoberbering-type alkaloids.</title>
        <authorList>
            <person name="Wang B."/>
            <person name="Shu S."/>
            <person name="Song C."/>
            <person name="Liu Y."/>
        </authorList>
    </citation>
    <scope>NUCLEOTIDE SEQUENCE [LARGE SCALE GENOMIC DNA]</scope>
    <source>
        <strain evidence="1">HL-2020</strain>
        <tissue evidence="1">Leaf</tissue>
    </source>
</reference>
<keyword evidence="2" id="KW-1185">Reference proteome</keyword>
<evidence type="ECO:0000313" key="1">
    <source>
        <dbReference type="EMBL" id="KAF9615090.1"/>
    </source>
</evidence>
<accession>A0A835IBQ9</accession>
<dbReference type="InterPro" id="IPR036396">
    <property type="entry name" value="Cyt_P450_sf"/>
</dbReference>
<protein>
    <submittedName>
        <fullName evidence="1">Uncharacterized protein</fullName>
    </submittedName>
</protein>
<dbReference type="EMBL" id="JADFTS010000003">
    <property type="protein sequence ID" value="KAF9615090.1"/>
    <property type="molecule type" value="Genomic_DNA"/>
</dbReference>
<gene>
    <name evidence="1" type="ORF">IFM89_021661</name>
</gene>
<dbReference type="GO" id="GO:0020037">
    <property type="term" value="F:heme binding"/>
    <property type="evidence" value="ECO:0007669"/>
    <property type="project" value="InterPro"/>
</dbReference>
<dbReference type="GO" id="GO:0004497">
    <property type="term" value="F:monooxygenase activity"/>
    <property type="evidence" value="ECO:0007669"/>
    <property type="project" value="InterPro"/>
</dbReference>
<comment type="caution">
    <text evidence="1">The sequence shown here is derived from an EMBL/GenBank/DDBJ whole genome shotgun (WGS) entry which is preliminary data.</text>
</comment>
<dbReference type="Proteomes" id="UP000631114">
    <property type="component" value="Unassembled WGS sequence"/>
</dbReference>
<dbReference type="SUPFAM" id="SSF48264">
    <property type="entry name" value="Cytochrome P450"/>
    <property type="match status" value="1"/>
</dbReference>
<sequence length="84" mass="9228">MRMKPIAPLAIPHKTANDTTLMGTKVARGMNLGKLQIAFALANLVNAFKWSCVDEGKLPDMSEQLFAVTLMKTPLEGRISTRKV</sequence>